<dbReference type="PANTHER" id="PTHR30532:SF1">
    <property type="entry name" value="IRON(3+)-HYDROXAMATE-BINDING PROTEIN FHUD"/>
    <property type="match status" value="1"/>
</dbReference>
<evidence type="ECO:0000256" key="1">
    <source>
        <dbReference type="ARBA" id="ARBA00004196"/>
    </source>
</evidence>
<dbReference type="PANTHER" id="PTHR30532">
    <property type="entry name" value="IRON III DICITRATE-BINDING PERIPLASMIC PROTEIN"/>
    <property type="match status" value="1"/>
</dbReference>
<dbReference type="Gene3D" id="3.40.50.1980">
    <property type="entry name" value="Nitrogenase molybdenum iron protein domain"/>
    <property type="match status" value="2"/>
</dbReference>
<dbReference type="EMBL" id="JBHSNO010000005">
    <property type="protein sequence ID" value="MFC5589490.1"/>
    <property type="molecule type" value="Genomic_DNA"/>
</dbReference>
<keyword evidence="3" id="KW-0813">Transport</keyword>
<gene>
    <name evidence="6" type="ORF">ACFPRA_11360</name>
</gene>
<evidence type="ECO:0000256" key="3">
    <source>
        <dbReference type="ARBA" id="ARBA00022448"/>
    </source>
</evidence>
<feature type="domain" description="Fe/B12 periplasmic-binding" evidence="5">
    <location>
        <begin position="77"/>
        <end position="338"/>
    </location>
</feature>
<proteinExistence type="inferred from homology"/>
<accession>A0ABW0TM19</accession>
<dbReference type="InterPro" id="IPR002491">
    <property type="entry name" value="ABC_transptr_periplasmic_BD"/>
</dbReference>
<dbReference type="Pfam" id="PF01497">
    <property type="entry name" value="Peripla_BP_2"/>
    <property type="match status" value="1"/>
</dbReference>
<dbReference type="PROSITE" id="PS50983">
    <property type="entry name" value="FE_B12_PBP"/>
    <property type="match status" value="1"/>
</dbReference>
<organism evidence="6 7">
    <name type="scientific">Sporosarcina soli</name>
    <dbReference type="NCBI Taxonomy" id="334736"/>
    <lineage>
        <taxon>Bacteria</taxon>
        <taxon>Bacillati</taxon>
        <taxon>Bacillota</taxon>
        <taxon>Bacilli</taxon>
        <taxon>Bacillales</taxon>
        <taxon>Caryophanaceae</taxon>
        <taxon>Sporosarcina</taxon>
    </lineage>
</organism>
<evidence type="ECO:0000313" key="6">
    <source>
        <dbReference type="EMBL" id="MFC5589490.1"/>
    </source>
</evidence>
<comment type="caution">
    <text evidence="6">The sequence shown here is derived from an EMBL/GenBank/DDBJ whole genome shotgun (WGS) entry which is preliminary data.</text>
</comment>
<keyword evidence="7" id="KW-1185">Reference proteome</keyword>
<reference evidence="7" key="1">
    <citation type="journal article" date="2019" name="Int. J. Syst. Evol. Microbiol.">
        <title>The Global Catalogue of Microorganisms (GCM) 10K type strain sequencing project: providing services to taxonomists for standard genome sequencing and annotation.</title>
        <authorList>
            <consortium name="The Broad Institute Genomics Platform"/>
            <consortium name="The Broad Institute Genome Sequencing Center for Infectious Disease"/>
            <person name="Wu L."/>
            <person name="Ma J."/>
        </authorList>
    </citation>
    <scope>NUCLEOTIDE SEQUENCE [LARGE SCALE GENOMIC DNA]</scope>
    <source>
        <strain evidence="7">CGMCC 4.1434</strain>
    </source>
</reference>
<dbReference type="InterPro" id="IPR051313">
    <property type="entry name" value="Bact_iron-sidero_bind"/>
</dbReference>
<evidence type="ECO:0000256" key="4">
    <source>
        <dbReference type="ARBA" id="ARBA00022729"/>
    </source>
</evidence>
<keyword evidence="4" id="KW-0732">Signal</keyword>
<dbReference type="Proteomes" id="UP001596109">
    <property type="component" value="Unassembled WGS sequence"/>
</dbReference>
<name>A0ABW0TM19_9BACL</name>
<comment type="subcellular location">
    <subcellularLocation>
        <location evidence="1">Cell envelope</location>
    </subcellularLocation>
</comment>
<evidence type="ECO:0000256" key="2">
    <source>
        <dbReference type="ARBA" id="ARBA00008814"/>
    </source>
</evidence>
<sequence length="338" mass="37068">MKIKHLSCKVRGGKLLNTSIRNKLLVTAIFLLSIFLVACGNQQQNNEEKPKNGSEKASQERVLTDALGHEVTIPANPERVIASYLEDHLIALGITPVAQWSVNNGASIQNYLQDSLKDIPTIPFDLPFEAVTSFNPDLIIVSSAETVEGGKYEQYNKIAPTFVLENEANASWREKLLKVAEIFDKNEKADEVLQQYDQLVEESKEKIHNAVGTQSAAAIWIVNNTVYMVSETASSGAVLYGELGLTAPSLVKEISESATGDWSPVSLEKLAELDADHLFLINSDVGNGAEMLRDPLWANIPAVKNGNVHEFAKDTSWLYSGPIANSQIIHDVVKSIVK</sequence>
<dbReference type="SUPFAM" id="SSF53807">
    <property type="entry name" value="Helical backbone' metal receptor"/>
    <property type="match status" value="1"/>
</dbReference>
<protein>
    <submittedName>
        <fullName evidence="6">ABC transporter substrate-binding protein</fullName>
    </submittedName>
</protein>
<evidence type="ECO:0000313" key="7">
    <source>
        <dbReference type="Proteomes" id="UP001596109"/>
    </source>
</evidence>
<evidence type="ECO:0000259" key="5">
    <source>
        <dbReference type="PROSITE" id="PS50983"/>
    </source>
</evidence>
<dbReference type="RefSeq" id="WP_381434241.1">
    <property type="nucleotide sequence ID" value="NZ_JBHSNO010000005.1"/>
</dbReference>
<comment type="similarity">
    <text evidence="2">Belongs to the bacterial solute-binding protein 8 family.</text>
</comment>